<dbReference type="EMBL" id="SZQA01000003">
    <property type="protein sequence ID" value="TKK90376.1"/>
    <property type="molecule type" value="Genomic_DNA"/>
</dbReference>
<evidence type="ECO:0000256" key="1">
    <source>
        <dbReference type="SAM" id="SignalP"/>
    </source>
</evidence>
<evidence type="ECO:0000313" key="3">
    <source>
        <dbReference type="Proteomes" id="UP000308705"/>
    </source>
</evidence>
<dbReference type="Proteomes" id="UP000308705">
    <property type="component" value="Unassembled WGS sequence"/>
</dbReference>
<accession>A0A4U3MQN0</accession>
<organism evidence="2 3">
    <name type="scientific">Herbidospora galbida</name>
    <dbReference type="NCBI Taxonomy" id="2575442"/>
    <lineage>
        <taxon>Bacteria</taxon>
        <taxon>Bacillati</taxon>
        <taxon>Actinomycetota</taxon>
        <taxon>Actinomycetes</taxon>
        <taxon>Streptosporangiales</taxon>
        <taxon>Streptosporangiaceae</taxon>
        <taxon>Herbidospora</taxon>
    </lineage>
</organism>
<name>A0A4U3MQN0_9ACTN</name>
<sequence>MRAAACLLAVAVVAGCASVPAAPAAPVQKTSAPTIAPLPAGSAGCELPAEDADDLRAADARTAWRSVWVDEERGSMGLLAAAPDGALWSTFFSETEEDGALVGRDGGVRRWDGSGWETFQIPQVRPERSQSNVAVAAASADQAWMFGIFNGRSPKETAGFVATFEGGGWRSELLAEPAARSVGWGLTAARAVDGAVWAVNGTAAVSWTGRQWRQHPMPSAAGALGFGDGELWAVSGADNAPAAMRWESGVWRQITTPAFEPPTDVTLPRTTLSDVVVVGADDVWAVGGVSWLVLGEYDDDNEPLEKGHPLALHWDGKGWTCHWGPSTSTLGRMTRFGEAEPDGRGGLWVIALSDLLWHFDGERWTRHQVPAPPGAEPKVSSLAWRPGSREVYAVGSVISKKSDGSEISHAALWRA</sequence>
<evidence type="ECO:0000313" key="2">
    <source>
        <dbReference type="EMBL" id="TKK90376.1"/>
    </source>
</evidence>
<keyword evidence="1" id="KW-0732">Signal</keyword>
<comment type="caution">
    <text evidence="2">The sequence shown here is derived from an EMBL/GenBank/DDBJ whole genome shotgun (WGS) entry which is preliminary data.</text>
</comment>
<dbReference type="AlphaFoldDB" id="A0A4U3MQN0"/>
<feature type="chain" id="PRO_5020327084" description="Exo-alpha-sialidase" evidence="1">
    <location>
        <begin position="25"/>
        <end position="415"/>
    </location>
</feature>
<gene>
    <name evidence="2" type="ORF">FDA94_05050</name>
</gene>
<reference evidence="2 3" key="1">
    <citation type="submission" date="2019-04" db="EMBL/GenBank/DDBJ databases">
        <title>Herbidospora sp. NEAU-GS14.nov., a novel actinomycete isolated from soil.</title>
        <authorList>
            <person name="Han L."/>
        </authorList>
    </citation>
    <scope>NUCLEOTIDE SEQUENCE [LARGE SCALE GENOMIC DNA]</scope>
    <source>
        <strain evidence="2 3">NEAU-GS14</strain>
    </source>
</reference>
<dbReference type="OrthoDB" id="3515089at2"/>
<keyword evidence="3" id="KW-1185">Reference proteome</keyword>
<proteinExistence type="predicted"/>
<evidence type="ECO:0008006" key="4">
    <source>
        <dbReference type="Google" id="ProtNLM"/>
    </source>
</evidence>
<dbReference type="RefSeq" id="WP_137245850.1">
    <property type="nucleotide sequence ID" value="NZ_SZQA01000003.1"/>
</dbReference>
<protein>
    <recommendedName>
        <fullName evidence="4">Exo-alpha-sialidase</fullName>
    </recommendedName>
</protein>
<feature type="signal peptide" evidence="1">
    <location>
        <begin position="1"/>
        <end position="24"/>
    </location>
</feature>
<dbReference type="PROSITE" id="PS51257">
    <property type="entry name" value="PROKAR_LIPOPROTEIN"/>
    <property type="match status" value="1"/>
</dbReference>